<dbReference type="EMBL" id="CAKLPX010000003">
    <property type="protein sequence ID" value="CAH0992756.1"/>
    <property type="molecule type" value="Genomic_DNA"/>
</dbReference>
<dbReference type="Pfam" id="PF11748">
    <property type="entry name" value="DUF3306"/>
    <property type="match status" value="1"/>
</dbReference>
<name>A0ABM9AHT6_9GAMM</name>
<reference evidence="2" key="1">
    <citation type="submission" date="2021-12" db="EMBL/GenBank/DDBJ databases">
        <authorList>
            <person name="Rodrigo-Torres L."/>
            <person name="Arahal R. D."/>
            <person name="Lucena T."/>
        </authorList>
    </citation>
    <scope>NUCLEOTIDE SEQUENCE</scope>
    <source>
        <strain evidence="2">CECT 8267</strain>
    </source>
</reference>
<dbReference type="Proteomes" id="UP000838100">
    <property type="component" value="Unassembled WGS sequence"/>
</dbReference>
<evidence type="ECO:0000313" key="3">
    <source>
        <dbReference type="Proteomes" id="UP000838100"/>
    </source>
</evidence>
<evidence type="ECO:0000313" key="2">
    <source>
        <dbReference type="EMBL" id="CAH0992756.1"/>
    </source>
</evidence>
<sequence>MTSRLSRWSKKKLASHQDDAFVDEGVVEPSAAEGEAVAAEFVEPVEPVDETVSTEQHLQRIADSESEQQLSSYLKTDCDNELKQAAMKKLFRASCFQQRDRLDDYDDDFSVMPKISPEFVAQMKSWVNKKSEEFLSEIEDDEKKNGGEQAIADVDHVAQTKKKNNNDREFTDGESSDHS</sequence>
<dbReference type="InterPro" id="IPR021735">
    <property type="entry name" value="DUF3306"/>
</dbReference>
<proteinExistence type="predicted"/>
<organism evidence="2 3">
    <name type="scientific">Sinobacterium norvegicum</name>
    <dbReference type="NCBI Taxonomy" id="1641715"/>
    <lineage>
        <taxon>Bacteria</taxon>
        <taxon>Pseudomonadati</taxon>
        <taxon>Pseudomonadota</taxon>
        <taxon>Gammaproteobacteria</taxon>
        <taxon>Cellvibrionales</taxon>
        <taxon>Spongiibacteraceae</taxon>
        <taxon>Sinobacterium</taxon>
    </lineage>
</organism>
<protein>
    <recommendedName>
        <fullName evidence="4">DUF3306 domain-containing protein</fullName>
    </recommendedName>
</protein>
<dbReference type="RefSeq" id="WP_237445433.1">
    <property type="nucleotide sequence ID" value="NZ_CAKLPX010000003.1"/>
</dbReference>
<accession>A0ABM9AHT6</accession>
<comment type="caution">
    <text evidence="2">The sequence shown here is derived from an EMBL/GenBank/DDBJ whole genome shotgun (WGS) entry which is preliminary data.</text>
</comment>
<feature type="region of interest" description="Disordered" evidence="1">
    <location>
        <begin position="155"/>
        <end position="179"/>
    </location>
</feature>
<gene>
    <name evidence="2" type="ORF">SIN8267_02893</name>
</gene>
<keyword evidence="3" id="KW-1185">Reference proteome</keyword>
<evidence type="ECO:0000256" key="1">
    <source>
        <dbReference type="SAM" id="MobiDB-lite"/>
    </source>
</evidence>
<evidence type="ECO:0008006" key="4">
    <source>
        <dbReference type="Google" id="ProtNLM"/>
    </source>
</evidence>